<dbReference type="PANTHER" id="PTHR16557">
    <property type="entry name" value="ALKYLATED DNA REPAIR PROTEIN ALKB-RELATED"/>
    <property type="match status" value="1"/>
</dbReference>
<comment type="catalytic activity">
    <reaction evidence="8">
        <text>a methylated nucleobase within DNA + 2-oxoglutarate + O2 = a nucleobase within DNA + formaldehyde + succinate + CO2</text>
        <dbReference type="Rhea" id="RHEA:30299"/>
        <dbReference type="Rhea" id="RHEA-COMP:12192"/>
        <dbReference type="Rhea" id="RHEA-COMP:12193"/>
        <dbReference type="ChEBI" id="CHEBI:15379"/>
        <dbReference type="ChEBI" id="CHEBI:16526"/>
        <dbReference type="ChEBI" id="CHEBI:16810"/>
        <dbReference type="ChEBI" id="CHEBI:16842"/>
        <dbReference type="ChEBI" id="CHEBI:30031"/>
        <dbReference type="ChEBI" id="CHEBI:32875"/>
        <dbReference type="ChEBI" id="CHEBI:64428"/>
        <dbReference type="EC" id="1.14.11.33"/>
    </reaction>
</comment>
<dbReference type="OrthoDB" id="9796932at2"/>
<gene>
    <name evidence="16" type="ordered locus">AciX8_2356</name>
</gene>
<dbReference type="AlphaFoldDB" id="G8NX59"/>
<keyword evidence="5" id="KW-0560">Oxidoreductase</keyword>
<dbReference type="InterPro" id="IPR027450">
    <property type="entry name" value="AlkB-like"/>
</dbReference>
<dbReference type="RefSeq" id="WP_014265551.1">
    <property type="nucleotide sequence ID" value="NC_016631.1"/>
</dbReference>
<evidence type="ECO:0000256" key="7">
    <source>
        <dbReference type="ARBA" id="ARBA00023204"/>
    </source>
</evidence>
<dbReference type="InterPro" id="IPR004574">
    <property type="entry name" value="Alkb"/>
</dbReference>
<evidence type="ECO:0000256" key="10">
    <source>
        <dbReference type="ARBA" id="ARBA00066725"/>
    </source>
</evidence>
<comment type="similarity">
    <text evidence="1">Belongs to the alkB family.</text>
</comment>
<dbReference type="EC" id="1.14.11.33" evidence="10"/>
<dbReference type="Pfam" id="PF13532">
    <property type="entry name" value="2OG-FeII_Oxy_2"/>
    <property type="match status" value="1"/>
</dbReference>
<dbReference type="GO" id="GO:0008198">
    <property type="term" value="F:ferrous iron binding"/>
    <property type="evidence" value="ECO:0007669"/>
    <property type="project" value="TreeGrafter"/>
</dbReference>
<keyword evidence="6 14" id="KW-0408">Iron</keyword>
<evidence type="ECO:0000313" key="17">
    <source>
        <dbReference type="Proteomes" id="UP000007113"/>
    </source>
</evidence>
<dbReference type="PROSITE" id="PS51471">
    <property type="entry name" value="FE2OG_OXY"/>
    <property type="match status" value="1"/>
</dbReference>
<dbReference type="GO" id="GO:0005737">
    <property type="term" value="C:cytoplasm"/>
    <property type="evidence" value="ECO:0007669"/>
    <property type="project" value="TreeGrafter"/>
</dbReference>
<evidence type="ECO:0000256" key="11">
    <source>
        <dbReference type="ARBA" id="ARBA00072243"/>
    </source>
</evidence>
<dbReference type="HOGENOM" id="CLU_039677_1_1_0"/>
<protein>
    <recommendedName>
        <fullName evidence="11">Alpha-ketoglutarate-dependent dioxygenase AlkB</fullName>
        <ecNumber evidence="10">1.14.11.33</ecNumber>
    </recommendedName>
    <alternativeName>
        <fullName evidence="12">Alkylated DNA repair protein AlkB</fullName>
    </alternativeName>
    <alternativeName>
        <fullName evidence="13">DNA oxidative demethylase AlkB</fullName>
    </alternativeName>
</protein>
<comment type="cofactor">
    <cofactor evidence="14">
        <name>Fe(2+)</name>
        <dbReference type="ChEBI" id="CHEBI:29033"/>
    </cofactor>
    <text evidence="14">Binds 1 Fe(2+) ion per subunit.</text>
</comment>
<accession>G8NX59</accession>
<dbReference type="FunFam" id="2.60.120.590:FF:000005">
    <property type="entry name" value="Alpha-ketoglutarate-dependent dioxygenase AlkB"/>
    <property type="match status" value="1"/>
</dbReference>
<proteinExistence type="inferred from homology"/>
<evidence type="ECO:0000256" key="9">
    <source>
        <dbReference type="ARBA" id="ARBA00055649"/>
    </source>
</evidence>
<evidence type="ECO:0000256" key="8">
    <source>
        <dbReference type="ARBA" id="ARBA00050106"/>
    </source>
</evidence>
<reference evidence="16 17" key="1">
    <citation type="submission" date="2011-11" db="EMBL/GenBank/DDBJ databases">
        <title>Complete sequence of Granulicella mallensis MP5ACTX8.</title>
        <authorList>
            <consortium name="US DOE Joint Genome Institute"/>
            <person name="Lucas S."/>
            <person name="Copeland A."/>
            <person name="Lapidus A."/>
            <person name="Cheng J.-F."/>
            <person name="Goodwin L."/>
            <person name="Pitluck S."/>
            <person name="Peters L."/>
            <person name="Lu M."/>
            <person name="Detter J.C."/>
            <person name="Han C."/>
            <person name="Tapia R."/>
            <person name="Land M."/>
            <person name="Hauser L."/>
            <person name="Kyrpides N."/>
            <person name="Ivanova N."/>
            <person name="Mikhailova N."/>
            <person name="Pagani I."/>
            <person name="Rawat S."/>
            <person name="Mannisto M."/>
            <person name="Haggblom M."/>
            <person name="Woyke T."/>
        </authorList>
    </citation>
    <scope>NUCLEOTIDE SEQUENCE [LARGE SCALE GENOMIC DNA]</scope>
    <source>
        <strain evidence="17">ATCC BAA-1857 / DSM 23137 / MP5ACTX8</strain>
    </source>
</reference>
<dbReference type="SUPFAM" id="SSF51197">
    <property type="entry name" value="Clavaminate synthase-like"/>
    <property type="match status" value="1"/>
</dbReference>
<sequence>MTPTLFDHLEQQEPLSKELGPGTALLRGLAQDHEALIMEALFAVAAESPFRHMVTPGGFRMSVAMTNCGALGWVTDSKGYRYASMDPETGGPWPAMPKVFMDLAQQAATLAGYPTFIPDACLINRYEPGARLTLHQDKNENDFAEPIVSVSLGLPAVFLFGGLERSDKTIRLPIVHGDVLVWGGPARLCYHGINPLKKGSHPATGGYRFNLTFRKAG</sequence>
<feature type="binding site" evidence="14">
    <location>
        <position position="191"/>
    </location>
    <ligand>
        <name>Fe cation</name>
        <dbReference type="ChEBI" id="CHEBI:24875"/>
        <note>catalytic</note>
    </ligand>
</feature>
<dbReference type="InterPro" id="IPR037151">
    <property type="entry name" value="AlkB-like_sf"/>
</dbReference>
<dbReference type="GO" id="GO:0035516">
    <property type="term" value="F:broad specificity oxidative DNA demethylase activity"/>
    <property type="evidence" value="ECO:0007669"/>
    <property type="project" value="UniProtKB-EC"/>
</dbReference>
<evidence type="ECO:0000256" key="12">
    <source>
        <dbReference type="ARBA" id="ARBA00080712"/>
    </source>
</evidence>
<feature type="binding site" evidence="14">
    <location>
        <position position="137"/>
    </location>
    <ligand>
        <name>Fe cation</name>
        <dbReference type="ChEBI" id="CHEBI:24875"/>
        <note>catalytic</note>
    </ligand>
</feature>
<evidence type="ECO:0000256" key="3">
    <source>
        <dbReference type="ARBA" id="ARBA00022763"/>
    </source>
</evidence>
<evidence type="ECO:0000256" key="2">
    <source>
        <dbReference type="ARBA" id="ARBA00022723"/>
    </source>
</evidence>
<comment type="function">
    <text evidence="9">Dioxygenase that repairs alkylated DNA and RNA containing 3-methylcytosine or 1-methyladenine by oxidative demethylation. Has highest activity towards 3-methylcytosine. Has lower activity towards alkylated DNA containing ethenoadenine, and no detectable activity towards 1-methylguanine or 3-methylthymine. Accepts double-stranded and single-stranded substrates. Requires molecular oxygen, alpha-ketoglutarate and iron. Provides extensive resistance to alkylating agents such as MMS and DMS (SN2 agents), but not to MMNG and MNU (SN1 agents).</text>
</comment>
<dbReference type="EMBL" id="CP003130">
    <property type="protein sequence ID" value="AEU36673.1"/>
    <property type="molecule type" value="Genomic_DNA"/>
</dbReference>
<evidence type="ECO:0000256" key="14">
    <source>
        <dbReference type="PIRSR" id="PIRSR604574-2"/>
    </source>
</evidence>
<dbReference type="STRING" id="682795.AciX8_2356"/>
<dbReference type="Proteomes" id="UP000007113">
    <property type="component" value="Chromosome"/>
</dbReference>
<evidence type="ECO:0000256" key="4">
    <source>
        <dbReference type="ARBA" id="ARBA00022964"/>
    </source>
</evidence>
<dbReference type="NCBIfam" id="NF011930">
    <property type="entry name" value="PRK15401.1"/>
    <property type="match status" value="1"/>
</dbReference>
<organism evidence="16 17">
    <name type="scientific">Granulicella mallensis (strain ATCC BAA-1857 / DSM 23137 / MP5ACTX8)</name>
    <dbReference type="NCBI Taxonomy" id="682795"/>
    <lineage>
        <taxon>Bacteria</taxon>
        <taxon>Pseudomonadati</taxon>
        <taxon>Acidobacteriota</taxon>
        <taxon>Terriglobia</taxon>
        <taxon>Terriglobales</taxon>
        <taxon>Acidobacteriaceae</taxon>
        <taxon>Granulicella</taxon>
    </lineage>
</organism>
<dbReference type="PANTHER" id="PTHR16557:SF2">
    <property type="entry name" value="NUCLEIC ACID DIOXYGENASE ALKBH1"/>
    <property type="match status" value="1"/>
</dbReference>
<feature type="binding site" evidence="14">
    <location>
        <position position="135"/>
    </location>
    <ligand>
        <name>Fe cation</name>
        <dbReference type="ChEBI" id="CHEBI:24875"/>
        <note>catalytic</note>
    </ligand>
</feature>
<keyword evidence="7" id="KW-0234">DNA repair</keyword>
<dbReference type="GO" id="GO:0035515">
    <property type="term" value="F:oxidative RNA demethylase activity"/>
    <property type="evidence" value="ECO:0007669"/>
    <property type="project" value="TreeGrafter"/>
</dbReference>
<keyword evidence="4" id="KW-0223">Dioxygenase</keyword>
<dbReference type="InterPro" id="IPR005123">
    <property type="entry name" value="Oxoglu/Fe-dep_dioxygenase_dom"/>
</dbReference>
<dbReference type="KEGG" id="gma:AciX8_2356"/>
<keyword evidence="3" id="KW-0227">DNA damage</keyword>
<dbReference type="GO" id="GO:0035513">
    <property type="term" value="P:oxidative RNA demethylation"/>
    <property type="evidence" value="ECO:0007669"/>
    <property type="project" value="TreeGrafter"/>
</dbReference>
<evidence type="ECO:0000313" key="16">
    <source>
        <dbReference type="EMBL" id="AEU36673.1"/>
    </source>
</evidence>
<evidence type="ECO:0000256" key="6">
    <source>
        <dbReference type="ARBA" id="ARBA00023004"/>
    </source>
</evidence>
<dbReference type="GO" id="GO:0006281">
    <property type="term" value="P:DNA repair"/>
    <property type="evidence" value="ECO:0007669"/>
    <property type="project" value="UniProtKB-KW"/>
</dbReference>
<name>G8NX59_GRAMM</name>
<evidence type="ECO:0000256" key="5">
    <source>
        <dbReference type="ARBA" id="ARBA00023002"/>
    </source>
</evidence>
<dbReference type="eggNOG" id="COG3145">
    <property type="taxonomic scope" value="Bacteria"/>
</dbReference>
<evidence type="ECO:0000256" key="1">
    <source>
        <dbReference type="ARBA" id="ARBA00007879"/>
    </source>
</evidence>
<dbReference type="Gene3D" id="2.60.120.590">
    <property type="entry name" value="Alpha-ketoglutarate-dependent dioxygenase AlkB-like"/>
    <property type="match status" value="1"/>
</dbReference>
<evidence type="ECO:0000256" key="13">
    <source>
        <dbReference type="ARBA" id="ARBA00082512"/>
    </source>
</evidence>
<evidence type="ECO:0000259" key="15">
    <source>
        <dbReference type="PROSITE" id="PS51471"/>
    </source>
</evidence>
<keyword evidence="17" id="KW-1185">Reference proteome</keyword>
<keyword evidence="2 14" id="KW-0479">Metal-binding</keyword>
<feature type="domain" description="Fe2OG dioxygenase" evidence="15">
    <location>
        <begin position="117"/>
        <end position="217"/>
    </location>
</feature>